<dbReference type="SUPFAM" id="SSF53187">
    <property type="entry name" value="Zn-dependent exopeptidases"/>
    <property type="match status" value="1"/>
</dbReference>
<feature type="compositionally biased region" description="Basic and acidic residues" evidence="1">
    <location>
        <begin position="100"/>
        <end position="113"/>
    </location>
</feature>
<evidence type="ECO:0000256" key="1">
    <source>
        <dbReference type="SAM" id="MobiDB-lite"/>
    </source>
</evidence>
<feature type="compositionally biased region" description="Low complexity" evidence="1">
    <location>
        <begin position="319"/>
        <end position="329"/>
    </location>
</feature>
<dbReference type="RefSeq" id="WP_052557560.1">
    <property type="nucleotide sequence ID" value="NZ_JMCC02000127.1"/>
</dbReference>
<comment type="caution">
    <text evidence="2">The sequence shown here is derived from an EMBL/GenBank/DDBJ whole genome shotgun (WGS) entry which is preliminary data.</text>
</comment>
<sequence>MSDFGSTETIAASDVGADPGDPLPFEFRAGVRACPLIISFPHVGLDWPRGLGPRPQVSFPRNADYAVDRLYVRAEALGAATVRARYSRLVVDLNRAHDDVSPEIVPDHPDPRPRASMSRGSDALGPAGPNRTARRPIRNRGVVWRSAVGNIPLLTTLSYAEFTRRLDRFYHPYHRALRLLIERRRRQFGYAILLDAHSMPSTVGGDLVLGTRAGTACGPGLSALAMQALGGQCTHQRGLFGSAWPLTVAIDDPYQGGQIASSFGRPLQHVHALQLEVNRALYMDEYRLEPSPVPDPRELAQLSARARDRFSVGSHEIRSSAQRSRTAQSHTRDQRRLLALVSAIDTLVLELSRERDELAAAAE</sequence>
<dbReference type="Gene3D" id="3.40.630.40">
    <property type="entry name" value="Zn-dependent exopeptidases"/>
    <property type="match status" value="1"/>
</dbReference>
<dbReference type="Proteomes" id="UP000031599">
    <property type="component" value="Unassembled WGS sequence"/>
</dbReference>
<dbReference type="AlphaFoldDB" id="A0A0C2CXG3"/>
<reference evidence="2 3" key="1">
    <citation type="submission" date="2014-12" db="EMBL/GenBank/DDBJ databases">
        <title>Genome assembly of Enhygromyxa salina DSM 15201.</title>
        <authorList>
            <person name="Sharma G."/>
            <person name="Subramanian S."/>
        </authorList>
    </citation>
    <scope>NUCLEOTIDE SEQUENCE [LARGE SCALE GENOMIC DNA]</scope>
    <source>
        <strain evidence="2 3">DSM 15201</strain>
    </source>
</reference>
<feature type="region of interest" description="Disordered" evidence="1">
    <location>
        <begin position="100"/>
        <end position="136"/>
    </location>
</feature>
<evidence type="ECO:0000313" key="2">
    <source>
        <dbReference type="EMBL" id="KIG12527.1"/>
    </source>
</evidence>
<evidence type="ECO:0000313" key="3">
    <source>
        <dbReference type="Proteomes" id="UP000031599"/>
    </source>
</evidence>
<gene>
    <name evidence="2" type="ORF">DB30_01289</name>
</gene>
<feature type="region of interest" description="Disordered" evidence="1">
    <location>
        <begin position="310"/>
        <end position="332"/>
    </location>
</feature>
<proteinExistence type="predicted"/>
<protein>
    <submittedName>
        <fullName evidence="2">N-formylglutamate deformylase</fullName>
    </submittedName>
</protein>
<accession>A0A0C2CXG3</accession>
<dbReference type="EMBL" id="JMCC02000127">
    <property type="protein sequence ID" value="KIG12527.1"/>
    <property type="molecule type" value="Genomic_DNA"/>
</dbReference>
<name>A0A0C2CXG3_9BACT</name>
<dbReference type="Pfam" id="PF05013">
    <property type="entry name" value="FGase"/>
    <property type="match status" value="1"/>
</dbReference>
<dbReference type="InterPro" id="IPR007709">
    <property type="entry name" value="N-FG_amidohydro"/>
</dbReference>
<organism evidence="2 3">
    <name type="scientific">Enhygromyxa salina</name>
    <dbReference type="NCBI Taxonomy" id="215803"/>
    <lineage>
        <taxon>Bacteria</taxon>
        <taxon>Pseudomonadati</taxon>
        <taxon>Myxococcota</taxon>
        <taxon>Polyangia</taxon>
        <taxon>Nannocystales</taxon>
        <taxon>Nannocystaceae</taxon>
        <taxon>Enhygromyxa</taxon>
    </lineage>
</organism>